<dbReference type="GO" id="GO:0005886">
    <property type="term" value="C:plasma membrane"/>
    <property type="evidence" value="ECO:0007669"/>
    <property type="project" value="UniProtKB-SubCell"/>
</dbReference>
<feature type="compositionally biased region" description="Basic and acidic residues" evidence="5">
    <location>
        <begin position="249"/>
        <end position="260"/>
    </location>
</feature>
<comment type="subcellular location">
    <subcellularLocation>
        <location evidence="1">Cell membrane</location>
        <topology evidence="1">Multi-pass membrane protein</topology>
    </subcellularLocation>
</comment>
<dbReference type="Proteomes" id="UP000824151">
    <property type="component" value="Unassembled WGS sequence"/>
</dbReference>
<dbReference type="PANTHER" id="PTHR42718">
    <property type="entry name" value="MAJOR FACILITATOR SUPERFAMILY MULTIDRUG TRANSPORTER MFSC"/>
    <property type="match status" value="1"/>
</dbReference>
<feature type="transmembrane region" description="Helical" evidence="6">
    <location>
        <begin position="136"/>
        <end position="157"/>
    </location>
</feature>
<dbReference type="PROSITE" id="PS50850">
    <property type="entry name" value="MFS"/>
    <property type="match status" value="1"/>
</dbReference>
<dbReference type="Gene3D" id="1.20.1720.10">
    <property type="entry name" value="Multidrug resistance protein D"/>
    <property type="match status" value="1"/>
</dbReference>
<keyword evidence="3 6" id="KW-1133">Transmembrane helix</keyword>
<evidence type="ECO:0000313" key="9">
    <source>
        <dbReference type="Proteomes" id="UP000824151"/>
    </source>
</evidence>
<dbReference type="Pfam" id="PF07690">
    <property type="entry name" value="MFS_1"/>
    <property type="match status" value="1"/>
</dbReference>
<evidence type="ECO:0000256" key="1">
    <source>
        <dbReference type="ARBA" id="ARBA00004651"/>
    </source>
</evidence>
<reference evidence="8" key="2">
    <citation type="submission" date="2021-04" db="EMBL/GenBank/DDBJ databases">
        <authorList>
            <person name="Gilroy R."/>
        </authorList>
    </citation>
    <scope>NUCLEOTIDE SEQUENCE</scope>
    <source>
        <strain evidence="8">ChiHejej3B27-3195</strain>
    </source>
</reference>
<feature type="transmembrane region" description="Helical" evidence="6">
    <location>
        <begin position="507"/>
        <end position="527"/>
    </location>
</feature>
<comment type="caution">
    <text evidence="8">The sequence shown here is derived from an EMBL/GenBank/DDBJ whole genome shotgun (WGS) entry which is preliminary data.</text>
</comment>
<dbReference type="GO" id="GO:0022857">
    <property type="term" value="F:transmembrane transporter activity"/>
    <property type="evidence" value="ECO:0007669"/>
    <property type="project" value="InterPro"/>
</dbReference>
<name>A0A9D1S0N0_9MICC</name>
<dbReference type="InterPro" id="IPR020846">
    <property type="entry name" value="MFS_dom"/>
</dbReference>
<dbReference type="InterPro" id="IPR036259">
    <property type="entry name" value="MFS_trans_sf"/>
</dbReference>
<feature type="transmembrane region" description="Helical" evidence="6">
    <location>
        <begin position="169"/>
        <end position="195"/>
    </location>
</feature>
<dbReference type="SUPFAM" id="SSF103473">
    <property type="entry name" value="MFS general substrate transporter"/>
    <property type="match status" value="1"/>
</dbReference>
<gene>
    <name evidence="8" type="ORF">H9871_04825</name>
</gene>
<evidence type="ECO:0000256" key="4">
    <source>
        <dbReference type="ARBA" id="ARBA00023136"/>
    </source>
</evidence>
<feature type="region of interest" description="Disordered" evidence="5">
    <location>
        <begin position="1"/>
        <end position="36"/>
    </location>
</feature>
<keyword evidence="4 6" id="KW-0472">Membrane</keyword>
<dbReference type="InterPro" id="IPR011701">
    <property type="entry name" value="MFS"/>
</dbReference>
<evidence type="ECO:0000313" key="8">
    <source>
        <dbReference type="EMBL" id="HIW99448.1"/>
    </source>
</evidence>
<dbReference type="InterPro" id="IPR005829">
    <property type="entry name" value="Sugar_transporter_CS"/>
</dbReference>
<organism evidence="8 9">
    <name type="scientific">Candidatus Nesterenkonia stercoripullorum</name>
    <dbReference type="NCBI Taxonomy" id="2838701"/>
    <lineage>
        <taxon>Bacteria</taxon>
        <taxon>Bacillati</taxon>
        <taxon>Actinomycetota</taxon>
        <taxon>Actinomycetes</taxon>
        <taxon>Micrococcales</taxon>
        <taxon>Micrococcaceae</taxon>
        <taxon>Nesterenkonia</taxon>
    </lineage>
</organism>
<feature type="domain" description="Major facilitator superfamily (MFS) profile" evidence="7">
    <location>
        <begin position="45"/>
        <end position="531"/>
    </location>
</feature>
<reference evidence="8" key="1">
    <citation type="journal article" date="2021" name="PeerJ">
        <title>Extensive microbial diversity within the chicken gut microbiome revealed by metagenomics and culture.</title>
        <authorList>
            <person name="Gilroy R."/>
            <person name="Ravi A."/>
            <person name="Getino M."/>
            <person name="Pursley I."/>
            <person name="Horton D.L."/>
            <person name="Alikhan N.F."/>
            <person name="Baker D."/>
            <person name="Gharbi K."/>
            <person name="Hall N."/>
            <person name="Watson M."/>
            <person name="Adriaenssens E.M."/>
            <person name="Foster-Nyarko E."/>
            <person name="Jarju S."/>
            <person name="Secka A."/>
            <person name="Antonio M."/>
            <person name="Oren A."/>
            <person name="Chaudhuri R.R."/>
            <person name="La Ragione R."/>
            <person name="Hildebrand F."/>
            <person name="Pallen M.J."/>
        </authorList>
    </citation>
    <scope>NUCLEOTIDE SEQUENCE</scope>
    <source>
        <strain evidence="8">ChiHejej3B27-3195</strain>
    </source>
</reference>
<dbReference type="AlphaFoldDB" id="A0A9D1S0N0"/>
<dbReference type="PANTHER" id="PTHR42718:SF39">
    <property type="entry name" value="ACTINORHODIN TRANSPORTER-RELATED"/>
    <property type="match status" value="1"/>
</dbReference>
<feature type="transmembrane region" description="Helical" evidence="6">
    <location>
        <begin position="483"/>
        <end position="501"/>
    </location>
</feature>
<dbReference type="Gene3D" id="1.20.1250.20">
    <property type="entry name" value="MFS general substrate transporter like domains"/>
    <property type="match status" value="1"/>
</dbReference>
<feature type="transmembrane region" description="Helical" evidence="6">
    <location>
        <begin position="270"/>
        <end position="290"/>
    </location>
</feature>
<feature type="transmembrane region" description="Helical" evidence="6">
    <location>
        <begin position="45"/>
        <end position="67"/>
    </location>
</feature>
<evidence type="ECO:0000256" key="3">
    <source>
        <dbReference type="ARBA" id="ARBA00022989"/>
    </source>
</evidence>
<feature type="transmembrane region" description="Helical" evidence="6">
    <location>
        <begin position="433"/>
        <end position="451"/>
    </location>
</feature>
<feature type="transmembrane region" description="Helical" evidence="6">
    <location>
        <begin position="201"/>
        <end position="223"/>
    </location>
</feature>
<keyword evidence="2 6" id="KW-0812">Transmembrane</keyword>
<protein>
    <submittedName>
        <fullName evidence="8">MFS transporter</fullName>
    </submittedName>
</protein>
<feature type="transmembrane region" description="Helical" evidence="6">
    <location>
        <begin position="404"/>
        <end position="427"/>
    </location>
</feature>
<evidence type="ECO:0000256" key="6">
    <source>
        <dbReference type="SAM" id="Phobius"/>
    </source>
</evidence>
<evidence type="ECO:0000259" key="7">
    <source>
        <dbReference type="PROSITE" id="PS50850"/>
    </source>
</evidence>
<dbReference type="EMBL" id="DXGD01000173">
    <property type="protein sequence ID" value="HIW99448.1"/>
    <property type="molecule type" value="Genomic_DNA"/>
</dbReference>
<feature type="transmembrane region" description="Helical" evidence="6">
    <location>
        <begin position="79"/>
        <end position="99"/>
    </location>
</feature>
<evidence type="ECO:0000256" key="5">
    <source>
        <dbReference type="SAM" id="MobiDB-lite"/>
    </source>
</evidence>
<feature type="transmembrane region" description="Helical" evidence="6">
    <location>
        <begin position="337"/>
        <end position="359"/>
    </location>
</feature>
<dbReference type="CDD" id="cd17321">
    <property type="entry name" value="MFS_MMR_MDR_like"/>
    <property type="match status" value="1"/>
</dbReference>
<proteinExistence type="predicted"/>
<feature type="region of interest" description="Disordered" evidence="5">
    <location>
        <begin position="232"/>
        <end position="263"/>
    </location>
</feature>
<dbReference type="PRINTS" id="PR01036">
    <property type="entry name" value="TCRTETB"/>
</dbReference>
<dbReference type="PROSITE" id="PS00217">
    <property type="entry name" value="SUGAR_TRANSPORT_2"/>
    <property type="match status" value="1"/>
</dbReference>
<feature type="transmembrane region" description="Helical" evidence="6">
    <location>
        <begin position="111"/>
        <end position="130"/>
    </location>
</feature>
<sequence length="538" mass="55980">MTPSDNSATPRPDSTGPSDPADSQGPAGAQGSSDKQRFTPEQRRILLLSFVVAFLSLLSVSIVNVVLPSIESSMNASSAALQWILSGYALAFGVVLVASGRAGDIFGRGKLFVIGLVLFGLGSLSAGLAAEPLWLNASRVIMGLGSGLLNPQVTGLIQQYFRGAQRGTAFGLFGGVIGVSVAVGPVLGGVLIALLGPEWGWRSAFLINVPFVVLGIIGAFLWLPASAWRPAEDRSDTDRQGPQRTESAVGEHHSEPEHARPGRKHTLADLDPMGVVLLSAGILLIMLPFVEREVGAAIWFSLPAGAAFILLWTGWERRFARAGRAPMVDLSLFTTRSFANGAALITLYFLGMTSVWVILALWMQQGLGHTALAAGLIGLPSAIMTAILSPIAGSHVTRVGRSMVLWGILLALAGLTLTGTAVVLHYTMGTSEWWLLGTLAVLGSGQAFVVGPNQTLTLAEVPIRYAGTAGGVLQTGQRVGTSIGIAMITGVVFSLVAAAGWATAFAVGLGVIAVCISVAGVVGIIDLRQGRKVPGAKR</sequence>
<feature type="compositionally biased region" description="Basic and acidic residues" evidence="5">
    <location>
        <begin position="232"/>
        <end position="241"/>
    </location>
</feature>
<accession>A0A9D1S0N0</accession>
<feature type="transmembrane region" description="Helical" evidence="6">
    <location>
        <begin position="371"/>
        <end position="392"/>
    </location>
</feature>
<feature type="transmembrane region" description="Helical" evidence="6">
    <location>
        <begin position="296"/>
        <end position="316"/>
    </location>
</feature>
<evidence type="ECO:0000256" key="2">
    <source>
        <dbReference type="ARBA" id="ARBA00022692"/>
    </source>
</evidence>